<feature type="transmembrane region" description="Helical" evidence="10">
    <location>
        <begin position="90"/>
        <end position="107"/>
    </location>
</feature>
<proteinExistence type="predicted"/>
<keyword evidence="10" id="KW-0472">Membrane</keyword>
<evidence type="ECO:0000256" key="6">
    <source>
        <dbReference type="ARBA" id="ARBA00022777"/>
    </source>
</evidence>
<sequence>MNRHLHKVGTASGVSVPSRTDTLLAVAVAVLGAAVAIAAPGTRPTDPLAIVLLLAASATLPWRRQRPGAVLLLVLVLTVPFHMLDYRHEAASPIALVALATFSASVARVKALVIGLLVVVIVLSIMGVLKEGEISGDHLGAIGWVFFSAVAGQAWRWHAAYVASIIDRAERAERTREEEARRRVAEERVRIARDLHDLLAHSITLIGVQAGVAAHLARQPEPDREVLAAALETIADGCRAARAEVRSTLTVLRDPGEGPDQGAVPGLAGVGDLAESVRGAGVDVLVDVALDADADEAAPAVGVAAYRIVQEALTNVVRHAQASRVTVDAVREGGVLRLTVADDGRGAVAGSPEPADGPGGFGILGMAERARSVGGTLTAEPGKTGGFTVRAVLPLPAPIVPAPSTSEAS</sequence>
<dbReference type="InterPro" id="IPR011712">
    <property type="entry name" value="Sig_transdc_His_kin_sub3_dim/P"/>
</dbReference>
<keyword evidence="10" id="KW-1133">Transmembrane helix</keyword>
<evidence type="ECO:0000256" key="10">
    <source>
        <dbReference type="SAM" id="Phobius"/>
    </source>
</evidence>
<evidence type="ECO:0000256" key="7">
    <source>
        <dbReference type="ARBA" id="ARBA00022840"/>
    </source>
</evidence>
<keyword evidence="8" id="KW-0902">Two-component regulatory system</keyword>
<evidence type="ECO:0000256" key="8">
    <source>
        <dbReference type="ARBA" id="ARBA00023012"/>
    </source>
</evidence>
<organism evidence="12 13">
    <name type="scientific">Streptodolium elevatio</name>
    <dbReference type="NCBI Taxonomy" id="3157996"/>
    <lineage>
        <taxon>Bacteria</taxon>
        <taxon>Bacillati</taxon>
        <taxon>Actinomycetota</taxon>
        <taxon>Actinomycetes</taxon>
        <taxon>Kitasatosporales</taxon>
        <taxon>Streptomycetaceae</taxon>
        <taxon>Streptodolium</taxon>
    </lineage>
</organism>
<keyword evidence="13" id="KW-1185">Reference proteome</keyword>
<dbReference type="SUPFAM" id="SSF55874">
    <property type="entry name" value="ATPase domain of HSP90 chaperone/DNA topoisomerase II/histidine kinase"/>
    <property type="match status" value="1"/>
</dbReference>
<keyword evidence="4" id="KW-0808">Transferase</keyword>
<dbReference type="Gene3D" id="1.20.5.1930">
    <property type="match status" value="1"/>
</dbReference>
<accession>A0ABV3DCR0</accession>
<dbReference type="RefSeq" id="WP_358351154.1">
    <property type="nucleotide sequence ID" value="NZ_JBEZFP010000015.1"/>
</dbReference>
<evidence type="ECO:0000313" key="13">
    <source>
        <dbReference type="Proteomes" id="UP001551482"/>
    </source>
</evidence>
<comment type="catalytic activity">
    <reaction evidence="1">
        <text>ATP + protein L-histidine = ADP + protein N-phospho-L-histidine.</text>
        <dbReference type="EC" id="2.7.13.3"/>
    </reaction>
</comment>
<dbReference type="Gene3D" id="3.30.565.10">
    <property type="entry name" value="Histidine kinase-like ATPase, C-terminal domain"/>
    <property type="match status" value="1"/>
</dbReference>
<evidence type="ECO:0000256" key="2">
    <source>
        <dbReference type="ARBA" id="ARBA00012438"/>
    </source>
</evidence>
<dbReference type="GO" id="GO:0016301">
    <property type="term" value="F:kinase activity"/>
    <property type="evidence" value="ECO:0007669"/>
    <property type="project" value="UniProtKB-KW"/>
</dbReference>
<feature type="domain" description="Histidine kinase/HSP90-like ATPase" evidence="11">
    <location>
        <begin position="300"/>
        <end position="397"/>
    </location>
</feature>
<dbReference type="EMBL" id="JBEZFP010000015">
    <property type="protein sequence ID" value="MEU8133529.1"/>
    <property type="molecule type" value="Genomic_DNA"/>
</dbReference>
<dbReference type="Proteomes" id="UP001551482">
    <property type="component" value="Unassembled WGS sequence"/>
</dbReference>
<reference evidence="12 13" key="1">
    <citation type="submission" date="2024-06" db="EMBL/GenBank/DDBJ databases">
        <title>The Natural Products Discovery Center: Release of the First 8490 Sequenced Strains for Exploring Actinobacteria Biosynthetic Diversity.</title>
        <authorList>
            <person name="Kalkreuter E."/>
            <person name="Kautsar S.A."/>
            <person name="Yang D."/>
            <person name="Bader C.D."/>
            <person name="Teijaro C.N."/>
            <person name="Fluegel L."/>
            <person name="Davis C.M."/>
            <person name="Simpson J.R."/>
            <person name="Lauterbach L."/>
            <person name="Steele A.D."/>
            <person name="Gui C."/>
            <person name="Meng S."/>
            <person name="Li G."/>
            <person name="Viehrig K."/>
            <person name="Ye F."/>
            <person name="Su P."/>
            <person name="Kiefer A.F."/>
            <person name="Nichols A."/>
            <person name="Cepeda A.J."/>
            <person name="Yan W."/>
            <person name="Fan B."/>
            <person name="Jiang Y."/>
            <person name="Adhikari A."/>
            <person name="Zheng C.-J."/>
            <person name="Schuster L."/>
            <person name="Cowan T.M."/>
            <person name="Smanski M.J."/>
            <person name="Chevrette M.G."/>
            <person name="De Carvalho L.P.S."/>
            <person name="Shen B."/>
        </authorList>
    </citation>
    <scope>NUCLEOTIDE SEQUENCE [LARGE SCALE GENOMIC DNA]</scope>
    <source>
        <strain evidence="12 13">NPDC048946</strain>
    </source>
</reference>
<evidence type="ECO:0000256" key="1">
    <source>
        <dbReference type="ARBA" id="ARBA00000085"/>
    </source>
</evidence>
<dbReference type="InterPro" id="IPR003594">
    <property type="entry name" value="HATPase_dom"/>
</dbReference>
<evidence type="ECO:0000256" key="3">
    <source>
        <dbReference type="ARBA" id="ARBA00022553"/>
    </source>
</evidence>
<keyword evidence="7" id="KW-0067">ATP-binding</keyword>
<gene>
    <name evidence="12" type="ORF">AB0C36_08490</name>
</gene>
<feature type="coiled-coil region" evidence="9">
    <location>
        <begin position="162"/>
        <end position="189"/>
    </location>
</feature>
<feature type="transmembrane region" description="Helical" evidence="10">
    <location>
        <begin position="21"/>
        <end position="39"/>
    </location>
</feature>
<keyword evidence="6 12" id="KW-0418">Kinase</keyword>
<comment type="caution">
    <text evidence="12">The sequence shown here is derived from an EMBL/GenBank/DDBJ whole genome shotgun (WGS) entry which is preliminary data.</text>
</comment>
<protein>
    <recommendedName>
        <fullName evidence="2">histidine kinase</fullName>
        <ecNumber evidence="2">2.7.13.3</ecNumber>
    </recommendedName>
</protein>
<evidence type="ECO:0000313" key="12">
    <source>
        <dbReference type="EMBL" id="MEU8133529.1"/>
    </source>
</evidence>
<dbReference type="PANTHER" id="PTHR24421:SF10">
    <property type="entry name" value="NITRATE_NITRITE SENSOR PROTEIN NARQ"/>
    <property type="match status" value="1"/>
</dbReference>
<dbReference type="PANTHER" id="PTHR24421">
    <property type="entry name" value="NITRATE/NITRITE SENSOR PROTEIN NARX-RELATED"/>
    <property type="match status" value="1"/>
</dbReference>
<evidence type="ECO:0000256" key="4">
    <source>
        <dbReference type="ARBA" id="ARBA00022679"/>
    </source>
</evidence>
<dbReference type="Pfam" id="PF02518">
    <property type="entry name" value="HATPase_c"/>
    <property type="match status" value="1"/>
</dbReference>
<evidence type="ECO:0000256" key="9">
    <source>
        <dbReference type="SAM" id="Coils"/>
    </source>
</evidence>
<dbReference type="Pfam" id="PF07730">
    <property type="entry name" value="HisKA_3"/>
    <property type="match status" value="1"/>
</dbReference>
<dbReference type="SMART" id="SM00387">
    <property type="entry name" value="HATPase_c"/>
    <property type="match status" value="1"/>
</dbReference>
<feature type="transmembrane region" description="Helical" evidence="10">
    <location>
        <begin position="112"/>
        <end position="129"/>
    </location>
</feature>
<dbReference type="InterPro" id="IPR050482">
    <property type="entry name" value="Sensor_HK_TwoCompSys"/>
</dbReference>
<dbReference type="EC" id="2.7.13.3" evidence="2"/>
<evidence type="ECO:0000259" key="11">
    <source>
        <dbReference type="SMART" id="SM00387"/>
    </source>
</evidence>
<evidence type="ECO:0000256" key="5">
    <source>
        <dbReference type="ARBA" id="ARBA00022741"/>
    </source>
</evidence>
<dbReference type="CDD" id="cd16917">
    <property type="entry name" value="HATPase_UhpB-NarQ-NarX-like"/>
    <property type="match status" value="1"/>
</dbReference>
<keyword evidence="5" id="KW-0547">Nucleotide-binding</keyword>
<dbReference type="InterPro" id="IPR036890">
    <property type="entry name" value="HATPase_C_sf"/>
</dbReference>
<keyword evidence="10" id="KW-0812">Transmembrane</keyword>
<keyword evidence="3" id="KW-0597">Phosphoprotein</keyword>
<keyword evidence="9" id="KW-0175">Coiled coil</keyword>
<name>A0ABV3DCR0_9ACTN</name>